<evidence type="ECO:0000313" key="8">
    <source>
        <dbReference type="Proteomes" id="UP000002296"/>
    </source>
</evidence>
<dbReference type="AlphaFoldDB" id="Q4E635"/>
<dbReference type="InterPro" id="IPR000719">
    <property type="entry name" value="Prot_kinase_dom"/>
</dbReference>
<reference evidence="7 8" key="1">
    <citation type="journal article" date="2005" name="Science">
        <title>The genome sequence of Trypanosoma cruzi, etiologic agent of Chagas disease.</title>
        <authorList>
            <person name="El-Sayed N.M."/>
            <person name="Myler P.J."/>
            <person name="Bartholomeu D.C."/>
            <person name="Nilsson D."/>
            <person name="Aggarwal G."/>
            <person name="Tran A.N."/>
            <person name="Ghedin E."/>
            <person name="Worthey E.A."/>
            <person name="Delcher A.L."/>
            <person name="Blandin G."/>
            <person name="Westenberger S.J."/>
            <person name="Caler E."/>
            <person name="Cerqueira G.C."/>
            <person name="Branche C."/>
            <person name="Haas B."/>
            <person name="Anupama A."/>
            <person name="Arner E."/>
            <person name="Aslund L."/>
            <person name="Attipoe P."/>
            <person name="Bontempi E."/>
            <person name="Bringaud F."/>
            <person name="Burton P."/>
            <person name="Cadag E."/>
            <person name="Campbell D.A."/>
            <person name="Carrington M."/>
            <person name="Crabtree J."/>
            <person name="Darban H."/>
            <person name="da Silveira J.F."/>
            <person name="de Jong P."/>
            <person name="Edwards K."/>
            <person name="Englund P.T."/>
            <person name="Fazelina G."/>
            <person name="Feldblyum T."/>
            <person name="Ferella M."/>
            <person name="Frasch A.C."/>
            <person name="Gull K."/>
            <person name="Horn D."/>
            <person name="Hou L."/>
            <person name="Huang Y."/>
            <person name="Kindlund E."/>
            <person name="Klingbeil M."/>
            <person name="Kluge S."/>
            <person name="Koo H."/>
            <person name="Lacerda D."/>
            <person name="Levin M.J."/>
            <person name="Lorenzi H."/>
            <person name="Louie T."/>
            <person name="Machado C.R."/>
            <person name="McCulloch R."/>
            <person name="McKenna A."/>
            <person name="Mizuno Y."/>
            <person name="Mottram J.C."/>
            <person name="Nelson S."/>
            <person name="Ochaya S."/>
            <person name="Osoegawa K."/>
            <person name="Pai G."/>
            <person name="Parsons M."/>
            <person name="Pentony M."/>
            <person name="Pettersson U."/>
            <person name="Pop M."/>
            <person name="Ramirez J.L."/>
            <person name="Rinta J."/>
            <person name="Robertson L."/>
            <person name="Salzberg S.L."/>
            <person name="Sanchez D.O."/>
            <person name="Seyler A."/>
            <person name="Sharma R."/>
            <person name="Shetty J."/>
            <person name="Simpson A.J."/>
            <person name="Sisk E."/>
            <person name="Tammi M.T."/>
            <person name="Tarleton R."/>
            <person name="Teixeira S."/>
            <person name="Van Aken S."/>
            <person name="Vogt C."/>
            <person name="Ward P.N."/>
            <person name="Wickstead B."/>
            <person name="Wortman J."/>
            <person name="White O."/>
            <person name="Fraser C.M."/>
            <person name="Stuart K.D."/>
            <person name="Andersson B."/>
        </authorList>
    </citation>
    <scope>NUCLEOTIDE SEQUENCE [LARGE SCALE GENOMIC DNA]</scope>
    <source>
        <strain evidence="7 8">CL Brener</strain>
    </source>
</reference>
<evidence type="ECO:0000256" key="2">
    <source>
        <dbReference type="ARBA" id="ARBA00022741"/>
    </source>
</evidence>
<keyword evidence="1" id="KW-0808">Transferase</keyword>
<dbReference type="Pfam" id="PF00069">
    <property type="entry name" value="Pkinase"/>
    <property type="match status" value="1"/>
</dbReference>
<dbReference type="Gene3D" id="1.10.510.10">
    <property type="entry name" value="Transferase(Phosphotransferase) domain 1"/>
    <property type="match status" value="1"/>
</dbReference>
<accession>Q4E635</accession>
<name>Q4E635_TRYCC</name>
<keyword evidence="5" id="KW-0812">Transmembrane</keyword>
<dbReference type="RefSeq" id="XP_822086.1">
    <property type="nucleotide sequence ID" value="XM_816993.1"/>
</dbReference>
<keyword evidence="8" id="KW-1185">Reference proteome</keyword>
<dbReference type="STRING" id="353153.Q4E635"/>
<dbReference type="InParanoid" id="Q4E635"/>
<comment type="caution">
    <text evidence="7">The sequence shown here is derived from an EMBL/GenBank/DDBJ whole genome shotgun (WGS) entry which is preliminary data.</text>
</comment>
<keyword evidence="5" id="KW-1133">Transmembrane helix</keyword>
<evidence type="ECO:0000256" key="1">
    <source>
        <dbReference type="ARBA" id="ARBA00022679"/>
    </source>
</evidence>
<dbReference type="Proteomes" id="UP000002296">
    <property type="component" value="Unassembled WGS sequence"/>
</dbReference>
<evidence type="ECO:0000256" key="5">
    <source>
        <dbReference type="SAM" id="Phobius"/>
    </source>
</evidence>
<dbReference type="GO" id="GO:0005737">
    <property type="term" value="C:cytoplasm"/>
    <property type="evidence" value="ECO:0007669"/>
    <property type="project" value="TreeGrafter"/>
</dbReference>
<dbReference type="GO" id="GO:0005634">
    <property type="term" value="C:nucleus"/>
    <property type="evidence" value="ECO:0007669"/>
    <property type="project" value="TreeGrafter"/>
</dbReference>
<dbReference type="EMBL" id="AAHK01000001">
    <property type="protein sequence ID" value="EAO00235.1"/>
    <property type="molecule type" value="Genomic_DNA"/>
</dbReference>
<protein>
    <submittedName>
        <fullName evidence="7">Protein kinase, putative</fullName>
    </submittedName>
</protein>
<keyword evidence="5" id="KW-0472">Membrane</keyword>
<dbReference type="CDD" id="cd00180">
    <property type="entry name" value="PKc"/>
    <property type="match status" value="1"/>
</dbReference>
<dbReference type="PANTHER" id="PTHR11042">
    <property type="entry name" value="EUKARYOTIC TRANSLATION INITIATION FACTOR 2-ALPHA KINASE EIF2-ALPHA KINASE -RELATED"/>
    <property type="match status" value="1"/>
</dbReference>
<keyword evidence="4" id="KW-0067">ATP-binding</keyword>
<feature type="domain" description="Protein kinase" evidence="6">
    <location>
        <begin position="131"/>
        <end position="386"/>
    </location>
</feature>
<dbReference type="SMART" id="SM00220">
    <property type="entry name" value="S_TKc"/>
    <property type="match status" value="1"/>
</dbReference>
<dbReference type="PaxDb" id="353153-Q4E635"/>
<dbReference type="eggNOG" id="KOG0601">
    <property type="taxonomic scope" value="Eukaryota"/>
</dbReference>
<sequence length="426" mass="47899">MSGARAKFSLCVVSFDFTPTESVDAGMLMYHLKCGLHTVTFQYLFHVFTAIMYWLKFFFFLYFCIYVVISVSSCLFEMKDKLRAMGHPAMDAADREDSHAGCFSDSVGMQTYSLNTSLGAMHIMSRLNNEMSFVEDTASGSFGVVKKGVLDLDRQCYAVKQTKRVISGEGDLQQRLQEVYTLSACSHPNVLRYFDGWVEDRAVFVRTEWLSDGSVADFDRPFSEALLRSVIHQIASALHWLLCHHITHRDVKPENILARKMEDGTYTFKLADFGLARPLFRDRPNTGEEFRGTNDDDGDRRYLSPEAFAISEFSQQKGEADVYALGASCVELMGGDPSLVRNGCYTGNFHIYSAELQNLVQWMTRLDPQERPDAFMVALLTVDPALKSTKGFARRMAAIEGLRASVAELEKKVTEANTTEKEEGGA</sequence>
<dbReference type="GO" id="GO:0005524">
    <property type="term" value="F:ATP binding"/>
    <property type="evidence" value="ECO:0007669"/>
    <property type="project" value="UniProtKB-KW"/>
</dbReference>
<dbReference type="InterPro" id="IPR050339">
    <property type="entry name" value="CC_SR_Kinase"/>
</dbReference>
<proteinExistence type="predicted"/>
<gene>
    <name evidence="7" type="ORF">Tc00.1047053508153.570</name>
</gene>
<dbReference type="SMR" id="Q4E635"/>
<dbReference type="KEGG" id="tcr:508153.570"/>
<dbReference type="PROSITE" id="PS50011">
    <property type="entry name" value="PROTEIN_KINASE_DOM"/>
    <property type="match status" value="1"/>
</dbReference>
<keyword evidence="2" id="KW-0547">Nucleotide-binding</keyword>
<dbReference type="SUPFAM" id="SSF56112">
    <property type="entry name" value="Protein kinase-like (PK-like)"/>
    <property type="match status" value="1"/>
</dbReference>
<evidence type="ECO:0000256" key="3">
    <source>
        <dbReference type="ARBA" id="ARBA00022777"/>
    </source>
</evidence>
<evidence type="ECO:0000259" key="6">
    <source>
        <dbReference type="PROSITE" id="PS50011"/>
    </source>
</evidence>
<organism evidence="7 8">
    <name type="scientific">Trypanosoma cruzi (strain CL Brener)</name>
    <dbReference type="NCBI Taxonomy" id="353153"/>
    <lineage>
        <taxon>Eukaryota</taxon>
        <taxon>Discoba</taxon>
        <taxon>Euglenozoa</taxon>
        <taxon>Kinetoplastea</taxon>
        <taxon>Metakinetoplastina</taxon>
        <taxon>Trypanosomatida</taxon>
        <taxon>Trypanosomatidae</taxon>
        <taxon>Trypanosoma</taxon>
        <taxon>Schizotrypanum</taxon>
    </lineage>
</organism>
<feature type="transmembrane region" description="Helical" evidence="5">
    <location>
        <begin position="51"/>
        <end position="76"/>
    </location>
</feature>
<dbReference type="GeneID" id="3555113"/>
<dbReference type="InterPro" id="IPR011009">
    <property type="entry name" value="Kinase-like_dom_sf"/>
</dbReference>
<keyword evidence="3 7" id="KW-0418">Kinase</keyword>
<dbReference type="PANTHER" id="PTHR11042:SF190">
    <property type="entry name" value="MITOSIS INHIBITOR PROTEIN KINASE MIK1"/>
    <property type="match status" value="1"/>
</dbReference>
<dbReference type="Gene3D" id="3.30.200.20">
    <property type="entry name" value="Phosphorylase Kinase, domain 1"/>
    <property type="match status" value="1"/>
</dbReference>
<evidence type="ECO:0000256" key="4">
    <source>
        <dbReference type="ARBA" id="ARBA00022840"/>
    </source>
</evidence>
<dbReference type="GO" id="GO:0004672">
    <property type="term" value="F:protein kinase activity"/>
    <property type="evidence" value="ECO:0007669"/>
    <property type="project" value="InterPro"/>
</dbReference>
<evidence type="ECO:0000313" key="7">
    <source>
        <dbReference type="EMBL" id="EAO00235.1"/>
    </source>
</evidence>